<evidence type="ECO:0000313" key="2">
    <source>
        <dbReference type="Proteomes" id="UP001160550"/>
    </source>
</evidence>
<comment type="caution">
    <text evidence="1">The sequence shown here is derived from an EMBL/GenBank/DDBJ whole genome shotgun (WGS) entry which is preliminary data.</text>
</comment>
<gene>
    <name evidence="1" type="ORF">QF205_11030</name>
</gene>
<dbReference type="EMBL" id="JARYGX010000021">
    <property type="protein sequence ID" value="MDH7453596.1"/>
    <property type="molecule type" value="Genomic_DNA"/>
</dbReference>
<dbReference type="Proteomes" id="UP001160550">
    <property type="component" value="Unassembled WGS sequence"/>
</dbReference>
<proteinExistence type="predicted"/>
<accession>A0ABT6MTK5</accession>
<name>A0ABT6MTK5_9GAMM</name>
<evidence type="ECO:0000313" key="1">
    <source>
        <dbReference type="EMBL" id="MDH7453596.1"/>
    </source>
</evidence>
<dbReference type="RefSeq" id="WP_280942815.1">
    <property type="nucleotide sequence ID" value="NZ_JARYGX010000021.1"/>
</dbReference>
<protein>
    <submittedName>
        <fullName evidence="1">Uncharacterized protein</fullName>
    </submittedName>
</protein>
<reference evidence="1" key="1">
    <citation type="journal article" date="2007" name="Int. J. Syst. Evol. Microbiol.">
        <title>Luteimonas composti sp. nov., a moderately thermophilic bacterium isolated from food waste.</title>
        <authorList>
            <person name="Young C.C."/>
            <person name="Kampfer P."/>
            <person name="Chen W.M."/>
            <person name="Yen W.S."/>
            <person name="Arun A.B."/>
            <person name="Lai W.A."/>
            <person name="Shen F.T."/>
            <person name="Rekha P.D."/>
            <person name="Lin K.Y."/>
            <person name="Chou J.H."/>
        </authorList>
    </citation>
    <scope>NUCLEOTIDE SEQUENCE</scope>
    <source>
        <strain evidence="1">CC-YY355</strain>
    </source>
</reference>
<sequence length="180" mass="20606">MSEPEMFEMVQRVRALTRWCRGYREVPANAGKTYSQFWAEYDARDPEILGIIEAYRGRTIPNPLKAACVRFWLTLDAGEWDSSSRGSQLLVSEIFGLGPTTRPPDRAWLDRHLDELERRISHMVETIPPEYVMEEFAGYADVIRDSAPAEHLPHVDARIDCMLHKAGLVPGDEEERCDDA</sequence>
<keyword evidence="2" id="KW-1185">Reference proteome</keyword>
<organism evidence="1 2">
    <name type="scientific">Luteimonas composti</name>
    <dbReference type="NCBI Taxonomy" id="398257"/>
    <lineage>
        <taxon>Bacteria</taxon>
        <taxon>Pseudomonadati</taxon>
        <taxon>Pseudomonadota</taxon>
        <taxon>Gammaproteobacteria</taxon>
        <taxon>Lysobacterales</taxon>
        <taxon>Lysobacteraceae</taxon>
        <taxon>Luteimonas</taxon>
    </lineage>
</organism>
<reference evidence="1" key="2">
    <citation type="submission" date="2023-04" db="EMBL/GenBank/DDBJ databases">
        <authorList>
            <person name="Sun J.-Q."/>
        </authorList>
    </citation>
    <scope>NUCLEOTIDE SEQUENCE</scope>
    <source>
        <strain evidence="1">CC-YY355</strain>
    </source>
</reference>